<dbReference type="EMBL" id="SELW01000657">
    <property type="protein sequence ID" value="TID14804.1"/>
    <property type="molecule type" value="Genomic_DNA"/>
</dbReference>
<dbReference type="InterPro" id="IPR011333">
    <property type="entry name" value="SKP1/BTB/POZ_sf"/>
</dbReference>
<protein>
    <recommendedName>
        <fullName evidence="1">BTB domain-containing protein</fullName>
    </recommendedName>
</protein>
<dbReference type="STRING" id="52247.A0A4T0WVM0"/>
<sequence length="427" mass="49716">MNIPNQVTVTKEDEPLIKNILPHDRIYTIQVGWKKYPISGASLSYDAPSYFTEYFLSNPLSVLHLDRSPVSFEHIYLHLQGYSIKVHDEYEFLYLLYDASYFRLERLHNRLLREPLIITIGGETFRLHKDLLSQKGNHPNYFSFIYDSIMMDPYQNFRGLIRPPPRTPCEATNSPEIFKDILNALRGLEVEIRNDEHRRNILQDCRYYQFFALEQKFIKHKISRNPFTGAEEIMLSYRDVKISGLLNDTMDKIIDSNDPYTIVKYQRPYVDESHRDLVLQLDSVEVSLMVNATLSFYNLIVTGKTAVKLKKILAKISDDYMYSEENGKPKLTILIRMTDSVGTLNNLKMEKGWLDTLISVNLNGRDDSAAVSVTESDRMSNNKIIVVKLLQSLWTINVQGRNKIWMDCLKFEGVLDVSHFNEGREFL</sequence>
<evidence type="ECO:0000259" key="1">
    <source>
        <dbReference type="PROSITE" id="PS50097"/>
    </source>
</evidence>
<accession>A0A4T0WVM0</accession>
<name>A0A4T0WVM0_9ASCO</name>
<proteinExistence type="predicted"/>
<organism evidence="2 3">
    <name type="scientific">Pichia inconspicua</name>
    <dbReference type="NCBI Taxonomy" id="52247"/>
    <lineage>
        <taxon>Eukaryota</taxon>
        <taxon>Fungi</taxon>
        <taxon>Dikarya</taxon>
        <taxon>Ascomycota</taxon>
        <taxon>Saccharomycotina</taxon>
        <taxon>Pichiomycetes</taxon>
        <taxon>Pichiales</taxon>
        <taxon>Pichiaceae</taxon>
        <taxon>Pichia</taxon>
    </lineage>
</organism>
<dbReference type="SUPFAM" id="SSF54695">
    <property type="entry name" value="POZ domain"/>
    <property type="match status" value="2"/>
</dbReference>
<reference evidence="2 3" key="1">
    <citation type="journal article" date="2019" name="Front. Genet.">
        <title>Whole-Genome Sequencing of the Opportunistic Yeast Pathogen Candida inconspicua Uncovers Its Hybrid Origin.</title>
        <authorList>
            <person name="Mixao V."/>
            <person name="Hansen A.P."/>
            <person name="Saus E."/>
            <person name="Boekhout T."/>
            <person name="Lass-Florl C."/>
            <person name="Gabaldon T."/>
        </authorList>
    </citation>
    <scope>NUCLEOTIDE SEQUENCE [LARGE SCALE GENOMIC DNA]</scope>
    <source>
        <strain evidence="2 3">CBS 180</strain>
    </source>
</reference>
<dbReference type="InterPro" id="IPR000210">
    <property type="entry name" value="BTB/POZ_dom"/>
</dbReference>
<dbReference type="PROSITE" id="PS50097">
    <property type="entry name" value="BTB"/>
    <property type="match status" value="1"/>
</dbReference>
<dbReference type="Proteomes" id="UP000307173">
    <property type="component" value="Unassembled WGS sequence"/>
</dbReference>
<comment type="caution">
    <text evidence="2">The sequence shown here is derived from an EMBL/GenBank/DDBJ whole genome shotgun (WGS) entry which is preliminary data.</text>
</comment>
<gene>
    <name evidence="2" type="ORF">CANINC_004475</name>
</gene>
<dbReference type="OrthoDB" id="2414723at2759"/>
<keyword evidence="3" id="KW-1185">Reference proteome</keyword>
<dbReference type="PANTHER" id="PTHR31758:SF2">
    <property type="entry name" value="BTB_POZ DOMAIN-CONTAINING PROTEIN YLR108C"/>
    <property type="match status" value="1"/>
</dbReference>
<dbReference type="AlphaFoldDB" id="A0A4T0WVM0"/>
<dbReference type="PANTHER" id="PTHR31758">
    <property type="entry name" value="BTB/POZ DOMAIN-CONTAINING PROTEIN YLR108C"/>
    <property type="match status" value="1"/>
</dbReference>
<feature type="domain" description="BTB" evidence="1">
    <location>
        <begin position="114"/>
        <end position="194"/>
    </location>
</feature>
<dbReference type="Gene3D" id="3.30.710.10">
    <property type="entry name" value="Potassium Channel Kv1.1, Chain A"/>
    <property type="match status" value="2"/>
</dbReference>
<evidence type="ECO:0000313" key="2">
    <source>
        <dbReference type="EMBL" id="TID14804.1"/>
    </source>
</evidence>
<evidence type="ECO:0000313" key="3">
    <source>
        <dbReference type="Proteomes" id="UP000307173"/>
    </source>
</evidence>